<dbReference type="EMBL" id="JAIWYP010000005">
    <property type="protein sequence ID" value="KAH3818438.1"/>
    <property type="molecule type" value="Genomic_DNA"/>
</dbReference>
<proteinExistence type="predicted"/>
<name>A0A9D4GKB4_DREPO</name>
<evidence type="ECO:0000313" key="2">
    <source>
        <dbReference type="Proteomes" id="UP000828390"/>
    </source>
</evidence>
<gene>
    <name evidence="1" type="ORF">DPMN_120160</name>
</gene>
<sequence length="124" mass="14256">MFPATPPTRARRRMTHRLLQLALIIIEWTSFHAHRVFLGRRLPRKDRSASTLGDVRSGGNIIPRRRRTVSRHRGIRDIDLPLLGALGLLGPLVDPSEEYIGTFHVCRPLFGLNTHFRSSRSYNH</sequence>
<accession>A0A9D4GKB4</accession>
<dbReference type="AlphaFoldDB" id="A0A9D4GKB4"/>
<protein>
    <submittedName>
        <fullName evidence="1">Uncharacterized protein</fullName>
    </submittedName>
</protein>
<organism evidence="1 2">
    <name type="scientific">Dreissena polymorpha</name>
    <name type="common">Zebra mussel</name>
    <name type="synonym">Mytilus polymorpha</name>
    <dbReference type="NCBI Taxonomy" id="45954"/>
    <lineage>
        <taxon>Eukaryota</taxon>
        <taxon>Metazoa</taxon>
        <taxon>Spiralia</taxon>
        <taxon>Lophotrochozoa</taxon>
        <taxon>Mollusca</taxon>
        <taxon>Bivalvia</taxon>
        <taxon>Autobranchia</taxon>
        <taxon>Heteroconchia</taxon>
        <taxon>Euheterodonta</taxon>
        <taxon>Imparidentia</taxon>
        <taxon>Neoheterodontei</taxon>
        <taxon>Myida</taxon>
        <taxon>Dreissenoidea</taxon>
        <taxon>Dreissenidae</taxon>
        <taxon>Dreissena</taxon>
    </lineage>
</organism>
<reference evidence="1" key="2">
    <citation type="submission" date="2020-11" db="EMBL/GenBank/DDBJ databases">
        <authorList>
            <person name="McCartney M.A."/>
            <person name="Auch B."/>
            <person name="Kono T."/>
            <person name="Mallez S."/>
            <person name="Becker A."/>
            <person name="Gohl D.M."/>
            <person name="Silverstein K.A.T."/>
            <person name="Koren S."/>
            <person name="Bechman K.B."/>
            <person name="Herman A."/>
            <person name="Abrahante J.E."/>
            <person name="Garbe J."/>
        </authorList>
    </citation>
    <scope>NUCLEOTIDE SEQUENCE</scope>
    <source>
        <strain evidence="1">Duluth1</strain>
        <tissue evidence="1">Whole animal</tissue>
    </source>
</reference>
<reference evidence="1" key="1">
    <citation type="journal article" date="2019" name="bioRxiv">
        <title>The Genome of the Zebra Mussel, Dreissena polymorpha: A Resource for Invasive Species Research.</title>
        <authorList>
            <person name="McCartney M.A."/>
            <person name="Auch B."/>
            <person name="Kono T."/>
            <person name="Mallez S."/>
            <person name="Zhang Y."/>
            <person name="Obille A."/>
            <person name="Becker A."/>
            <person name="Abrahante J.E."/>
            <person name="Garbe J."/>
            <person name="Badalamenti J.P."/>
            <person name="Herman A."/>
            <person name="Mangelson H."/>
            <person name="Liachko I."/>
            <person name="Sullivan S."/>
            <person name="Sone E.D."/>
            <person name="Koren S."/>
            <person name="Silverstein K.A.T."/>
            <person name="Beckman K.B."/>
            <person name="Gohl D.M."/>
        </authorList>
    </citation>
    <scope>NUCLEOTIDE SEQUENCE</scope>
    <source>
        <strain evidence="1">Duluth1</strain>
        <tissue evidence="1">Whole animal</tissue>
    </source>
</reference>
<evidence type="ECO:0000313" key="1">
    <source>
        <dbReference type="EMBL" id="KAH3818438.1"/>
    </source>
</evidence>
<keyword evidence="2" id="KW-1185">Reference proteome</keyword>
<comment type="caution">
    <text evidence="1">The sequence shown here is derived from an EMBL/GenBank/DDBJ whole genome shotgun (WGS) entry which is preliminary data.</text>
</comment>
<dbReference type="Proteomes" id="UP000828390">
    <property type="component" value="Unassembled WGS sequence"/>
</dbReference>